<gene>
    <name evidence="2" type="ORF">CRG98_020863</name>
</gene>
<organism evidence="2 3">
    <name type="scientific">Punica granatum</name>
    <name type="common">Pomegranate</name>
    <dbReference type="NCBI Taxonomy" id="22663"/>
    <lineage>
        <taxon>Eukaryota</taxon>
        <taxon>Viridiplantae</taxon>
        <taxon>Streptophyta</taxon>
        <taxon>Embryophyta</taxon>
        <taxon>Tracheophyta</taxon>
        <taxon>Spermatophyta</taxon>
        <taxon>Magnoliopsida</taxon>
        <taxon>eudicotyledons</taxon>
        <taxon>Gunneridae</taxon>
        <taxon>Pentapetalae</taxon>
        <taxon>rosids</taxon>
        <taxon>malvids</taxon>
        <taxon>Myrtales</taxon>
        <taxon>Lythraceae</taxon>
        <taxon>Punica</taxon>
    </lineage>
</organism>
<dbReference type="AlphaFoldDB" id="A0A2I0JSA6"/>
<proteinExistence type="predicted"/>
<reference evidence="2 3" key="1">
    <citation type="submission" date="2017-11" db="EMBL/GenBank/DDBJ databases">
        <title>De-novo sequencing of pomegranate (Punica granatum L.) genome.</title>
        <authorList>
            <person name="Akparov Z."/>
            <person name="Amiraslanov A."/>
            <person name="Hajiyeva S."/>
            <person name="Abbasov M."/>
            <person name="Kaur K."/>
            <person name="Hamwieh A."/>
            <person name="Solovyev V."/>
            <person name="Salamov A."/>
            <person name="Braich B."/>
            <person name="Kosarev P."/>
            <person name="Mahmoud A."/>
            <person name="Hajiyev E."/>
            <person name="Babayeva S."/>
            <person name="Izzatullayeva V."/>
            <person name="Mammadov A."/>
            <person name="Mammadov A."/>
            <person name="Sharifova S."/>
            <person name="Ojaghi J."/>
            <person name="Eynullazada K."/>
            <person name="Bayramov B."/>
            <person name="Abdulazimova A."/>
            <person name="Shahmuradov I."/>
        </authorList>
    </citation>
    <scope>NUCLEOTIDE SEQUENCE [LARGE SCALE GENOMIC DNA]</scope>
    <source>
        <strain evidence="3">cv. AG2017</strain>
        <tissue evidence="2">Leaf</tissue>
    </source>
</reference>
<name>A0A2I0JSA6_PUNGR</name>
<dbReference type="EMBL" id="PGOL01001345">
    <property type="protein sequence ID" value="PKI58743.1"/>
    <property type="molecule type" value="Genomic_DNA"/>
</dbReference>
<feature type="compositionally biased region" description="Basic and acidic residues" evidence="1">
    <location>
        <begin position="72"/>
        <end position="81"/>
    </location>
</feature>
<evidence type="ECO:0000313" key="2">
    <source>
        <dbReference type="EMBL" id="PKI58743.1"/>
    </source>
</evidence>
<comment type="caution">
    <text evidence="2">The sequence shown here is derived from an EMBL/GenBank/DDBJ whole genome shotgun (WGS) entry which is preliminary data.</text>
</comment>
<accession>A0A2I0JSA6</accession>
<feature type="region of interest" description="Disordered" evidence="1">
    <location>
        <begin position="72"/>
        <end position="92"/>
    </location>
</feature>
<keyword evidence="3" id="KW-1185">Reference proteome</keyword>
<sequence length="92" mass="9859">MAGAGRTNSLVRGTTVPVSTMADARGQVERCASNHALTLSVRKKLALVSLAWEGGSALGPRLALPWKKGEGRRWPTRESWHDSPVVRGGWPG</sequence>
<evidence type="ECO:0000313" key="3">
    <source>
        <dbReference type="Proteomes" id="UP000233551"/>
    </source>
</evidence>
<dbReference type="Proteomes" id="UP000233551">
    <property type="component" value="Unassembled WGS sequence"/>
</dbReference>
<evidence type="ECO:0000256" key="1">
    <source>
        <dbReference type="SAM" id="MobiDB-lite"/>
    </source>
</evidence>
<protein>
    <submittedName>
        <fullName evidence="2">Uncharacterized protein</fullName>
    </submittedName>
</protein>